<dbReference type="OrthoDB" id="285216at2"/>
<protein>
    <submittedName>
        <fullName evidence="2">Molybdopterin-guanine dinucleotide biosynthesis protein MobA</fullName>
    </submittedName>
</protein>
<dbReference type="AlphaFoldDB" id="A0A517Z8B2"/>
<gene>
    <name evidence="2" type="ORF">Mal4_30460</name>
</gene>
<feature type="domain" description="MobA-like NTP transferase" evidence="1">
    <location>
        <begin position="16"/>
        <end position="179"/>
    </location>
</feature>
<reference evidence="2 3" key="1">
    <citation type="submission" date="2019-02" db="EMBL/GenBank/DDBJ databases">
        <title>Deep-cultivation of Planctomycetes and their phenomic and genomic characterization uncovers novel biology.</title>
        <authorList>
            <person name="Wiegand S."/>
            <person name="Jogler M."/>
            <person name="Boedeker C."/>
            <person name="Pinto D."/>
            <person name="Vollmers J."/>
            <person name="Rivas-Marin E."/>
            <person name="Kohn T."/>
            <person name="Peeters S.H."/>
            <person name="Heuer A."/>
            <person name="Rast P."/>
            <person name="Oberbeckmann S."/>
            <person name="Bunk B."/>
            <person name="Jeske O."/>
            <person name="Meyerdierks A."/>
            <person name="Storesund J.E."/>
            <person name="Kallscheuer N."/>
            <person name="Luecker S."/>
            <person name="Lage O.M."/>
            <person name="Pohl T."/>
            <person name="Merkel B.J."/>
            <person name="Hornburger P."/>
            <person name="Mueller R.-W."/>
            <person name="Bruemmer F."/>
            <person name="Labrenz M."/>
            <person name="Spormann A.M."/>
            <person name="Op den Camp H."/>
            <person name="Overmann J."/>
            <person name="Amann R."/>
            <person name="Jetten M.S.M."/>
            <person name="Mascher T."/>
            <person name="Medema M.H."/>
            <person name="Devos D.P."/>
            <person name="Kaster A.-K."/>
            <person name="Ovreas L."/>
            <person name="Rohde M."/>
            <person name="Galperin M.Y."/>
            <person name="Jogler C."/>
        </authorList>
    </citation>
    <scope>NUCLEOTIDE SEQUENCE [LARGE SCALE GENOMIC DNA]</scope>
    <source>
        <strain evidence="2 3">Mal4</strain>
    </source>
</reference>
<dbReference type="EMBL" id="CP036275">
    <property type="protein sequence ID" value="QDU38716.1"/>
    <property type="molecule type" value="Genomic_DNA"/>
</dbReference>
<sequence>MYDQEPDDETAREICALIPAAGRSRRMGRPKLLLPLGDRRVIDWLLDALRTADLYDVFLLARMDDADLVEAVLDRVTMTVQPAADPPDMRTSVKYLLDEARDKLWPRPDDGWMLVPADHPVLKPELLATLCKAWQTCEADVLVPEYEGRRGHPTIFRWSLAERVAAIPPDQGLNWLLRQPDVNVQTMPTNDPLVLQDMDTPNDYDTVRRLLGFPQGPSDT</sequence>
<dbReference type="Proteomes" id="UP000320496">
    <property type="component" value="Chromosome"/>
</dbReference>
<organism evidence="2 3">
    <name type="scientific">Maioricimonas rarisocia</name>
    <dbReference type="NCBI Taxonomy" id="2528026"/>
    <lineage>
        <taxon>Bacteria</taxon>
        <taxon>Pseudomonadati</taxon>
        <taxon>Planctomycetota</taxon>
        <taxon>Planctomycetia</taxon>
        <taxon>Planctomycetales</taxon>
        <taxon>Planctomycetaceae</taxon>
        <taxon>Maioricimonas</taxon>
    </lineage>
</organism>
<dbReference type="PANTHER" id="PTHR43777">
    <property type="entry name" value="MOLYBDENUM COFACTOR CYTIDYLYLTRANSFERASE"/>
    <property type="match status" value="1"/>
</dbReference>
<dbReference type="Pfam" id="PF12804">
    <property type="entry name" value="NTP_transf_3"/>
    <property type="match status" value="1"/>
</dbReference>
<evidence type="ECO:0000313" key="3">
    <source>
        <dbReference type="Proteomes" id="UP000320496"/>
    </source>
</evidence>
<dbReference type="CDD" id="cd04182">
    <property type="entry name" value="GT_2_like_f"/>
    <property type="match status" value="1"/>
</dbReference>
<evidence type="ECO:0000259" key="1">
    <source>
        <dbReference type="Pfam" id="PF12804"/>
    </source>
</evidence>
<dbReference type="PANTHER" id="PTHR43777:SF1">
    <property type="entry name" value="MOLYBDENUM COFACTOR CYTIDYLYLTRANSFERASE"/>
    <property type="match status" value="1"/>
</dbReference>
<dbReference type="RefSeq" id="WP_145369971.1">
    <property type="nucleotide sequence ID" value="NZ_CP036275.1"/>
</dbReference>
<dbReference type="SUPFAM" id="SSF53448">
    <property type="entry name" value="Nucleotide-diphospho-sugar transferases"/>
    <property type="match status" value="1"/>
</dbReference>
<keyword evidence="3" id="KW-1185">Reference proteome</keyword>
<dbReference type="Gene3D" id="3.90.550.10">
    <property type="entry name" value="Spore Coat Polysaccharide Biosynthesis Protein SpsA, Chain A"/>
    <property type="match status" value="1"/>
</dbReference>
<dbReference type="InterPro" id="IPR029044">
    <property type="entry name" value="Nucleotide-diphossugar_trans"/>
</dbReference>
<dbReference type="InterPro" id="IPR025877">
    <property type="entry name" value="MobA-like_NTP_Trfase"/>
</dbReference>
<dbReference type="GO" id="GO:0016779">
    <property type="term" value="F:nucleotidyltransferase activity"/>
    <property type="evidence" value="ECO:0007669"/>
    <property type="project" value="UniProtKB-ARBA"/>
</dbReference>
<accession>A0A517Z8B2</accession>
<evidence type="ECO:0000313" key="2">
    <source>
        <dbReference type="EMBL" id="QDU38716.1"/>
    </source>
</evidence>
<name>A0A517Z8B2_9PLAN</name>
<dbReference type="KEGG" id="mri:Mal4_30460"/>
<proteinExistence type="predicted"/>